<evidence type="ECO:0000313" key="1">
    <source>
        <dbReference type="EMBL" id="PYE56359.1"/>
    </source>
</evidence>
<dbReference type="PANTHER" id="PTHR10000:SF8">
    <property type="entry name" value="HAD SUPERFAMILY HYDROLASE-LIKE, TYPE 3"/>
    <property type="match status" value="1"/>
</dbReference>
<dbReference type="GO" id="GO:0000287">
    <property type="term" value="F:magnesium ion binding"/>
    <property type="evidence" value="ECO:0007669"/>
    <property type="project" value="TreeGrafter"/>
</dbReference>
<dbReference type="AlphaFoldDB" id="A0A318SAH7"/>
<reference evidence="1 2" key="1">
    <citation type="submission" date="2018-06" db="EMBL/GenBank/DDBJ databases">
        <title>Genomic Encyclopedia of Type Strains, Phase IV (KMG-IV): sequencing the most valuable type-strain genomes for metagenomic binning, comparative biology and taxonomic classification.</title>
        <authorList>
            <person name="Goeker M."/>
        </authorList>
    </citation>
    <scope>NUCLEOTIDE SEQUENCE [LARGE SCALE GENOMIC DNA]</scope>
    <source>
        <strain evidence="1 2">DSM 18048</strain>
    </source>
</reference>
<dbReference type="Proteomes" id="UP000248326">
    <property type="component" value="Unassembled WGS sequence"/>
</dbReference>
<protein>
    <submittedName>
        <fullName evidence="1">HMP-PP phosphatase</fullName>
    </submittedName>
</protein>
<proteinExistence type="predicted"/>
<keyword evidence="2" id="KW-1185">Reference proteome</keyword>
<dbReference type="InterPro" id="IPR023214">
    <property type="entry name" value="HAD_sf"/>
</dbReference>
<sequence>MRLIAFDLDGTLLDHDKTVPRRSADVISKLKEHGCKIAVITGRARVPEDVLEGIQPDAIATSNGGVVQVGETEIARHALTPEQVRSVNAALPPEARLWAYSDDTIFVRDTDGIQPAWLQGRAMKHIDEVGTTPISQMSFTLEKARRFEDAILAVGGVNLTGGLAPYESFITVTPDGADKGTALAEIAAHFGVDMAHTVVFGDSDNDLAMFKVASVAVQVGSHECLADHATHRVSCSALGLPGWLESYVDDLSRELADAAAD</sequence>
<gene>
    <name evidence="1" type="ORF">DES52_101163</name>
</gene>
<dbReference type="InterPro" id="IPR036412">
    <property type="entry name" value="HAD-like_sf"/>
</dbReference>
<dbReference type="RefSeq" id="WP_110884861.1">
    <property type="nucleotide sequence ID" value="NZ_QJSX01000001.1"/>
</dbReference>
<dbReference type="Gene3D" id="3.40.50.1000">
    <property type="entry name" value="HAD superfamily/HAD-like"/>
    <property type="match status" value="1"/>
</dbReference>
<comment type="caution">
    <text evidence="1">The sequence shown here is derived from an EMBL/GenBank/DDBJ whole genome shotgun (WGS) entry which is preliminary data.</text>
</comment>
<dbReference type="SUPFAM" id="SSF56784">
    <property type="entry name" value="HAD-like"/>
    <property type="match status" value="1"/>
</dbReference>
<name>A0A318SAH7_9DEIO</name>
<dbReference type="PANTHER" id="PTHR10000">
    <property type="entry name" value="PHOSPHOSERINE PHOSPHATASE"/>
    <property type="match status" value="1"/>
</dbReference>
<dbReference type="GO" id="GO:0005829">
    <property type="term" value="C:cytosol"/>
    <property type="evidence" value="ECO:0007669"/>
    <property type="project" value="TreeGrafter"/>
</dbReference>
<dbReference type="InterPro" id="IPR006379">
    <property type="entry name" value="HAD-SF_hydro_IIB"/>
</dbReference>
<dbReference type="EMBL" id="QJSX01000001">
    <property type="protein sequence ID" value="PYE56359.1"/>
    <property type="molecule type" value="Genomic_DNA"/>
</dbReference>
<dbReference type="NCBIfam" id="TIGR01484">
    <property type="entry name" value="HAD-SF-IIB"/>
    <property type="match status" value="1"/>
</dbReference>
<organism evidence="1 2">
    <name type="scientific">Deinococcus yavapaiensis KR-236</name>
    <dbReference type="NCBI Taxonomy" id="694435"/>
    <lineage>
        <taxon>Bacteria</taxon>
        <taxon>Thermotogati</taxon>
        <taxon>Deinococcota</taxon>
        <taxon>Deinococci</taxon>
        <taxon>Deinococcales</taxon>
        <taxon>Deinococcaceae</taxon>
        <taxon>Deinococcus</taxon>
    </lineage>
</organism>
<evidence type="ECO:0000313" key="2">
    <source>
        <dbReference type="Proteomes" id="UP000248326"/>
    </source>
</evidence>
<dbReference type="Gene3D" id="3.30.1240.10">
    <property type="match status" value="1"/>
</dbReference>
<dbReference type="OrthoDB" id="9806027at2"/>
<dbReference type="Pfam" id="PF08282">
    <property type="entry name" value="Hydrolase_3"/>
    <property type="match status" value="1"/>
</dbReference>
<accession>A0A318SAH7</accession>
<dbReference type="GO" id="GO:0016791">
    <property type="term" value="F:phosphatase activity"/>
    <property type="evidence" value="ECO:0007669"/>
    <property type="project" value="TreeGrafter"/>
</dbReference>